<sequence length="94" mass="11083">MDVEQNRNARLLHAIHKILLKEWDPLGISARPAMRDEYDEYLPKIFMYIQQDASESEIFEYLWRVETVILEKRGNKAHTARIASKLKHISLSDS</sequence>
<dbReference type="AlphaFoldDB" id="A0A3A8E604"/>
<name>A0A3A8E604_9GAMM</name>
<keyword evidence="2" id="KW-1185">Reference proteome</keyword>
<dbReference type="Proteomes" id="UP000282388">
    <property type="component" value="Unassembled WGS sequence"/>
</dbReference>
<proteinExistence type="predicted"/>
<reference evidence="1 2" key="1">
    <citation type="submission" date="2018-09" db="EMBL/GenBank/DDBJ databases">
        <title>The draft genome of Acinetobacter spp. strains.</title>
        <authorList>
            <person name="Qin J."/>
            <person name="Feng Y."/>
            <person name="Zong Z."/>
        </authorList>
    </citation>
    <scope>NUCLEOTIDE SEQUENCE [LARGE SCALE GENOMIC DNA]</scope>
    <source>
        <strain evidence="1 2">WCHAc060012</strain>
    </source>
</reference>
<comment type="caution">
    <text evidence="1">The sequence shown here is derived from an EMBL/GenBank/DDBJ whole genome shotgun (WGS) entry which is preliminary data.</text>
</comment>
<evidence type="ECO:0000313" key="1">
    <source>
        <dbReference type="EMBL" id="RKG29568.1"/>
    </source>
</evidence>
<protein>
    <recommendedName>
        <fullName evidence="3">DUF1871 family protein</fullName>
    </recommendedName>
</protein>
<dbReference type="OrthoDB" id="773332at2"/>
<organism evidence="1 2">
    <name type="scientific">Acinetobacter tianfuensis</name>
    <dbReference type="NCBI Taxonomy" id="2419603"/>
    <lineage>
        <taxon>Bacteria</taxon>
        <taxon>Pseudomonadati</taxon>
        <taxon>Pseudomonadota</taxon>
        <taxon>Gammaproteobacteria</taxon>
        <taxon>Moraxellales</taxon>
        <taxon>Moraxellaceae</taxon>
        <taxon>Acinetobacter</taxon>
    </lineage>
</organism>
<dbReference type="EMBL" id="RAXV01000038">
    <property type="protein sequence ID" value="RKG29568.1"/>
    <property type="molecule type" value="Genomic_DNA"/>
</dbReference>
<evidence type="ECO:0000313" key="2">
    <source>
        <dbReference type="Proteomes" id="UP000282388"/>
    </source>
</evidence>
<evidence type="ECO:0008006" key="3">
    <source>
        <dbReference type="Google" id="ProtNLM"/>
    </source>
</evidence>
<gene>
    <name evidence="1" type="ORF">D7V32_14445</name>
</gene>
<accession>A0A3A8E604</accession>